<evidence type="ECO:0000313" key="3">
    <source>
        <dbReference type="Proteomes" id="UP000230821"/>
    </source>
</evidence>
<gene>
    <name evidence="2" type="ORF">CSA56_00430</name>
</gene>
<dbReference type="Proteomes" id="UP000230821">
    <property type="component" value="Unassembled WGS sequence"/>
</dbReference>
<comment type="caution">
    <text evidence="2">The sequence shown here is derived from an EMBL/GenBank/DDBJ whole genome shotgun (WGS) entry which is preliminary data.</text>
</comment>
<dbReference type="InterPro" id="IPR045402">
    <property type="entry name" value="GAP1-N2"/>
</dbReference>
<accession>A0A2G6KL28</accession>
<dbReference type="AlphaFoldDB" id="A0A2G6KL28"/>
<sequence length="586" mass="67406">MKLEQHLYTSRKTEFTTVAITDGLSRDDRLLLEKNSLYILPASLMYQEQIETPIKYVFYPLDAERVVFGNAIYIGKDSLGRPGNYLFHNFIARQDDFLTFFGLNPVTLIRYLERHDLFRTDVPKEACNPVDIAPSPYGSPPLSFPKLRQEALSQVLYICLHHDTVQLPLLTHGQSGDCLDFLERLYPLLPFELRTELSFDTYTYGVHEGFRIQGLPDRPEYHQNLSPSVTLHLAQSQLSVTSEIPPPSKRLTMIHGLIAARNLDMLTRVYELEFELYKGDYEAFIAKFRDVSLDTSNIILDFHRESLLQHIAITHDSELLRLIQHQIGLEDLNRLVDAPEMIHCFLEPERKRHSDVFSEWLCSGKADKTACYPFLFERLSVWKIFLERVASSPERITDLLPPCRLLPAHYQSEFEELLLDEILTVLPTVAAEKKFAKEFLKILTVLPEPDSAPLMLLRTAVIAGLKKDAAHLTTLLTLDLSSLSEGRQWPVFGILLKGILSTKDSEKMQQQLNDLLQCVQHDQYSLQLLLHVLEELKRPKKARRILNDILGTLSREKLTAEARACVQRLTTPPPSLFQRVKKKFFK</sequence>
<evidence type="ECO:0000259" key="1">
    <source>
        <dbReference type="Pfam" id="PF20013"/>
    </source>
</evidence>
<reference evidence="2 3" key="1">
    <citation type="submission" date="2017-10" db="EMBL/GenBank/DDBJ databases">
        <title>Novel microbial diversity and functional potential in the marine mammal oral microbiome.</title>
        <authorList>
            <person name="Dudek N.K."/>
            <person name="Sun C.L."/>
            <person name="Burstein D."/>
            <person name="Kantor R.S."/>
            <person name="Aliaga Goltsman D.S."/>
            <person name="Bik E.M."/>
            <person name="Thomas B.C."/>
            <person name="Banfield J.F."/>
            <person name="Relman D.A."/>
        </authorList>
    </citation>
    <scope>NUCLEOTIDE SEQUENCE [LARGE SCALE GENOMIC DNA]</scope>
    <source>
        <strain evidence="2">DOLJORAL78_47_16</strain>
    </source>
</reference>
<feature type="domain" description="GTPase-associated protein 1 N-terminal" evidence="1">
    <location>
        <begin position="3"/>
        <end position="107"/>
    </location>
</feature>
<proteinExistence type="predicted"/>
<organism evidence="2 3">
    <name type="scientific">candidate division KSB3 bacterium</name>
    <dbReference type="NCBI Taxonomy" id="2044937"/>
    <lineage>
        <taxon>Bacteria</taxon>
        <taxon>candidate division KSB3</taxon>
    </lineage>
</organism>
<dbReference type="EMBL" id="PDSK01000016">
    <property type="protein sequence ID" value="PIE36367.1"/>
    <property type="molecule type" value="Genomic_DNA"/>
</dbReference>
<protein>
    <recommendedName>
        <fullName evidence="1">GTPase-associated protein 1 N-terminal domain-containing protein</fullName>
    </recommendedName>
</protein>
<name>A0A2G6KL28_9BACT</name>
<dbReference type="Pfam" id="PF20013">
    <property type="entry name" value="GAP1-N2"/>
    <property type="match status" value="1"/>
</dbReference>
<evidence type="ECO:0000313" key="2">
    <source>
        <dbReference type="EMBL" id="PIE36367.1"/>
    </source>
</evidence>